<dbReference type="RefSeq" id="WP_141287765.1">
    <property type="nucleotide sequence ID" value="NZ_BAAAEW010000013.1"/>
</dbReference>
<dbReference type="EMBL" id="BAAAEW010000013">
    <property type="protein sequence ID" value="GAA0750932.1"/>
    <property type="molecule type" value="Genomic_DNA"/>
</dbReference>
<organism evidence="1 2">
    <name type="scientific">Ideonella azotifigens</name>
    <dbReference type="NCBI Taxonomy" id="513160"/>
    <lineage>
        <taxon>Bacteria</taxon>
        <taxon>Pseudomonadati</taxon>
        <taxon>Pseudomonadota</taxon>
        <taxon>Betaproteobacteria</taxon>
        <taxon>Burkholderiales</taxon>
        <taxon>Sphaerotilaceae</taxon>
        <taxon>Ideonella</taxon>
    </lineage>
</organism>
<dbReference type="Proteomes" id="UP001500279">
    <property type="component" value="Unassembled WGS sequence"/>
</dbReference>
<comment type="caution">
    <text evidence="1">The sequence shown here is derived from an EMBL/GenBank/DDBJ whole genome shotgun (WGS) entry which is preliminary data.</text>
</comment>
<protein>
    <submittedName>
        <fullName evidence="1">Uncharacterized protein</fullName>
    </submittedName>
</protein>
<sequence length="107" mass="11206">MGLDAQVIAIGPFNADIASALEYGEKRYAGVPPGATVVSTVFLAATSDESVALAAAFGVGAFEMGKHKLDPKNADIEALALQFGEADAGNFRRLASRGFEFYYMPNG</sequence>
<reference evidence="1 2" key="1">
    <citation type="journal article" date="2019" name="Int. J. Syst. Evol. Microbiol.">
        <title>The Global Catalogue of Microorganisms (GCM) 10K type strain sequencing project: providing services to taxonomists for standard genome sequencing and annotation.</title>
        <authorList>
            <consortium name="The Broad Institute Genomics Platform"/>
            <consortium name="The Broad Institute Genome Sequencing Center for Infectious Disease"/>
            <person name="Wu L."/>
            <person name="Ma J."/>
        </authorList>
    </citation>
    <scope>NUCLEOTIDE SEQUENCE [LARGE SCALE GENOMIC DNA]</scope>
    <source>
        <strain evidence="1 2">JCM 15503</strain>
    </source>
</reference>
<keyword evidence="2" id="KW-1185">Reference proteome</keyword>
<evidence type="ECO:0000313" key="2">
    <source>
        <dbReference type="Proteomes" id="UP001500279"/>
    </source>
</evidence>
<gene>
    <name evidence="1" type="ORF">GCM10009107_23210</name>
</gene>
<proteinExistence type="predicted"/>
<evidence type="ECO:0000313" key="1">
    <source>
        <dbReference type="EMBL" id="GAA0750932.1"/>
    </source>
</evidence>
<name>A0ABN1K072_9BURK</name>
<accession>A0ABN1K072</accession>